<organism evidence="1 3">
    <name type="scientific">Trichinella nelsoni</name>
    <dbReference type="NCBI Taxonomy" id="6336"/>
    <lineage>
        <taxon>Eukaryota</taxon>
        <taxon>Metazoa</taxon>
        <taxon>Ecdysozoa</taxon>
        <taxon>Nematoda</taxon>
        <taxon>Enoplea</taxon>
        <taxon>Dorylaimia</taxon>
        <taxon>Trichinellida</taxon>
        <taxon>Trichinellidae</taxon>
        <taxon>Trichinella</taxon>
    </lineage>
</organism>
<dbReference type="AlphaFoldDB" id="A0A0V0RLK0"/>
<gene>
    <name evidence="2" type="ORF">T07_4536</name>
    <name evidence="1" type="ORF">T07_5664</name>
</gene>
<accession>A0A0V0RLK0</accession>
<dbReference type="EMBL" id="JYDL01000134">
    <property type="protein sequence ID" value="KRX15311.1"/>
    <property type="molecule type" value="Genomic_DNA"/>
</dbReference>
<dbReference type="OrthoDB" id="5912573at2759"/>
<evidence type="ECO:0000313" key="2">
    <source>
        <dbReference type="EMBL" id="KRX15317.1"/>
    </source>
</evidence>
<comment type="caution">
    <text evidence="1">The sequence shown here is derived from an EMBL/GenBank/DDBJ whole genome shotgun (WGS) entry which is preliminary data.</text>
</comment>
<keyword evidence="3" id="KW-1185">Reference proteome</keyword>
<dbReference type="Proteomes" id="UP000054630">
    <property type="component" value="Unassembled WGS sequence"/>
</dbReference>
<sequence>MRKESGVYPAQRLLQDSEKCPRVREQGRALFRVEPKAHGAGHALDFAQLLLHNPDGWGEQRDIISVSQRCDRLSKHVHRSRFRLTR</sequence>
<name>A0A0V0RLK0_9BILA</name>
<evidence type="ECO:0000313" key="3">
    <source>
        <dbReference type="Proteomes" id="UP000054630"/>
    </source>
</evidence>
<proteinExistence type="predicted"/>
<evidence type="ECO:0000313" key="1">
    <source>
        <dbReference type="EMBL" id="KRX15311.1"/>
    </source>
</evidence>
<reference evidence="1 3" key="1">
    <citation type="submission" date="2015-01" db="EMBL/GenBank/DDBJ databases">
        <title>Evolution of Trichinella species and genotypes.</title>
        <authorList>
            <person name="Korhonen P.K."/>
            <person name="Edoardo P."/>
            <person name="Giuseppe L.R."/>
            <person name="Gasser R.B."/>
        </authorList>
    </citation>
    <scope>NUCLEOTIDE SEQUENCE [LARGE SCALE GENOMIC DNA]</scope>
    <source>
        <strain evidence="1">ISS37</strain>
    </source>
</reference>
<dbReference type="EMBL" id="JYDL01000134">
    <property type="protein sequence ID" value="KRX15317.1"/>
    <property type="molecule type" value="Genomic_DNA"/>
</dbReference>
<protein>
    <submittedName>
        <fullName evidence="1">Uncharacterized protein</fullName>
    </submittedName>
</protein>